<comment type="caution">
    <text evidence="2">The sequence shown here is derived from an EMBL/GenBank/DDBJ whole genome shotgun (WGS) entry which is preliminary data.</text>
</comment>
<dbReference type="AlphaFoldDB" id="A0A438AWE0"/>
<evidence type="ECO:0000313" key="3">
    <source>
        <dbReference type="Proteomes" id="UP000283479"/>
    </source>
</evidence>
<dbReference type="Proteomes" id="UP000283479">
    <property type="component" value="Unassembled WGS sequence"/>
</dbReference>
<dbReference type="OrthoDB" id="4466890at2"/>
<gene>
    <name evidence="2" type="ORF">EGT50_09870</name>
</gene>
<name>A0A438AWE0_9NOCA</name>
<reference evidence="2 3" key="1">
    <citation type="submission" date="2018-11" db="EMBL/GenBank/DDBJ databases">
        <title>Rhodococcus spongicola sp. nov. and Rhodococcus xishaensis sp. nov. from marine sponges.</title>
        <authorList>
            <person name="Li L."/>
            <person name="Lin H.W."/>
        </authorList>
    </citation>
    <scope>NUCLEOTIDE SEQUENCE [LARGE SCALE GENOMIC DNA]</scope>
    <source>
        <strain evidence="2 3">LHW51113</strain>
    </source>
</reference>
<accession>A0A438AWE0</accession>
<dbReference type="RefSeq" id="WP_127953597.1">
    <property type="nucleotide sequence ID" value="NZ_RKLO01000003.1"/>
</dbReference>
<evidence type="ECO:0000313" key="2">
    <source>
        <dbReference type="EMBL" id="RVW03008.1"/>
    </source>
</evidence>
<proteinExistence type="predicted"/>
<keyword evidence="3" id="KW-1185">Reference proteome</keyword>
<sequence>MAQLAAGVVEYDARDVRGAENLAMLVDRDDYWLGSEYRQWTTDPDDPEVKAARARWKASGRKPPPHPLLAPVALRPPQTHAKLVEKYLADVAKHSTPPSLQAGLSPSRKLAALLGRD</sequence>
<feature type="region of interest" description="Disordered" evidence="1">
    <location>
        <begin position="95"/>
        <end position="117"/>
    </location>
</feature>
<organism evidence="2 3">
    <name type="scientific">Rhodococcus xishaensis</name>
    <dbReference type="NCBI Taxonomy" id="2487364"/>
    <lineage>
        <taxon>Bacteria</taxon>
        <taxon>Bacillati</taxon>
        <taxon>Actinomycetota</taxon>
        <taxon>Actinomycetes</taxon>
        <taxon>Mycobacteriales</taxon>
        <taxon>Nocardiaceae</taxon>
        <taxon>Rhodococcus</taxon>
    </lineage>
</organism>
<evidence type="ECO:0000256" key="1">
    <source>
        <dbReference type="SAM" id="MobiDB-lite"/>
    </source>
</evidence>
<protein>
    <submittedName>
        <fullName evidence="2">Uncharacterized protein</fullName>
    </submittedName>
</protein>
<dbReference type="EMBL" id="RKLO01000003">
    <property type="protein sequence ID" value="RVW03008.1"/>
    <property type="molecule type" value="Genomic_DNA"/>
</dbReference>